<sequence length="183" mass="21367">MERCTWATDTTEEMQAYHDDEWGRPVHEEQQLFELLTLESMQAGLSWAIILNKRETLRAAYDAFDYRKIARYDEKKILALLANPGVIRHRLKIQATITNAQVFQEIQAEFGSFDRYLWNFVDQQPIVNHWQHPEEVPASTELSQQISRALKKRGFKFLGATTVYSFLQAAGLVNDHLETCQYK</sequence>
<dbReference type="Pfam" id="PF03352">
    <property type="entry name" value="Adenine_glyco"/>
    <property type="match status" value="1"/>
</dbReference>
<comment type="caution">
    <text evidence="2">The sequence shown here is derived from an EMBL/GenBank/DDBJ whole genome shotgun (WGS) entry which is preliminary data.</text>
</comment>
<dbReference type="RefSeq" id="WP_002365333.1">
    <property type="nucleotide sequence ID" value="NZ_GL454481.1"/>
</dbReference>
<keyword evidence="1" id="KW-0862">Zinc</keyword>
<dbReference type="GO" id="GO:0046872">
    <property type="term" value="F:metal ion binding"/>
    <property type="evidence" value="ECO:0007669"/>
    <property type="project" value="UniProtKB-KW"/>
</dbReference>
<protein>
    <submittedName>
        <fullName evidence="2">DNA-3-methyladenine glycosylase I</fullName>
        <ecNumber evidence="2">3.2.2.20</ecNumber>
    </submittedName>
</protein>
<dbReference type="PANTHER" id="PTHR30037:SF4">
    <property type="entry name" value="DNA-3-METHYLADENINE GLYCOSYLASE I"/>
    <property type="match status" value="1"/>
</dbReference>
<evidence type="ECO:0000256" key="1">
    <source>
        <dbReference type="PIRSR" id="PIRSR605019-1"/>
    </source>
</evidence>
<accession>A0A125W358</accession>
<feature type="binding site" evidence="1">
    <location>
        <position position="18"/>
    </location>
    <ligand>
        <name>Zn(2+)</name>
        <dbReference type="ChEBI" id="CHEBI:29105"/>
    </ligand>
</feature>
<gene>
    <name evidence="2" type="primary">tag</name>
    <name evidence="2" type="ORF">HMPREF9498_02546</name>
</gene>
<dbReference type="PANTHER" id="PTHR30037">
    <property type="entry name" value="DNA-3-METHYLADENINE GLYCOSYLASE 1"/>
    <property type="match status" value="1"/>
</dbReference>
<evidence type="ECO:0000313" key="3">
    <source>
        <dbReference type="Proteomes" id="UP000004846"/>
    </source>
</evidence>
<dbReference type="Gene3D" id="1.10.340.30">
    <property type="entry name" value="Hypothetical protein, domain 2"/>
    <property type="match status" value="1"/>
</dbReference>
<feature type="binding site" evidence="1">
    <location>
        <position position="176"/>
    </location>
    <ligand>
        <name>Zn(2+)</name>
        <dbReference type="ChEBI" id="CHEBI:29105"/>
    </ligand>
</feature>
<organism evidence="2 3">
    <name type="scientific">Enterococcus faecalis TX4248</name>
    <dbReference type="NCBI Taxonomy" id="749495"/>
    <lineage>
        <taxon>Bacteria</taxon>
        <taxon>Bacillati</taxon>
        <taxon>Bacillota</taxon>
        <taxon>Bacilli</taxon>
        <taxon>Lactobacillales</taxon>
        <taxon>Enterococcaceae</taxon>
        <taxon>Enterococcus</taxon>
    </lineage>
</organism>
<feature type="binding site" evidence="1">
    <location>
        <position position="180"/>
    </location>
    <ligand>
        <name>Zn(2+)</name>
        <dbReference type="ChEBI" id="CHEBI:29105"/>
    </ligand>
</feature>
<dbReference type="InterPro" id="IPR011257">
    <property type="entry name" value="DNA_glycosylase"/>
</dbReference>
<proteinExistence type="predicted"/>
<dbReference type="GO" id="GO:0006284">
    <property type="term" value="P:base-excision repair"/>
    <property type="evidence" value="ECO:0007669"/>
    <property type="project" value="InterPro"/>
</dbReference>
<dbReference type="Proteomes" id="UP000004846">
    <property type="component" value="Unassembled WGS sequence"/>
</dbReference>
<dbReference type="HOGENOM" id="CLU_083758_1_0_9"/>
<dbReference type="AlphaFoldDB" id="A0A125W358"/>
<keyword evidence="1" id="KW-0479">Metal-binding</keyword>
<reference evidence="2 3" key="1">
    <citation type="submission" date="2010-07" db="EMBL/GenBank/DDBJ databases">
        <authorList>
            <person name="Sid Ahmed O."/>
        </authorList>
    </citation>
    <scope>NUCLEOTIDE SEQUENCE [LARGE SCALE GENOMIC DNA]</scope>
    <source>
        <strain evidence="2 3">TX4248</strain>
    </source>
</reference>
<dbReference type="InterPro" id="IPR052891">
    <property type="entry name" value="DNA-3mA_glycosylase"/>
</dbReference>
<feature type="binding site" evidence="1">
    <location>
        <position position="4"/>
    </location>
    <ligand>
        <name>Zn(2+)</name>
        <dbReference type="ChEBI" id="CHEBI:29105"/>
    </ligand>
</feature>
<dbReference type="InterPro" id="IPR005019">
    <property type="entry name" value="Adenine_glyco"/>
</dbReference>
<keyword evidence="2" id="KW-0326">Glycosidase</keyword>
<dbReference type="GO" id="GO:0008725">
    <property type="term" value="F:DNA-3-methyladenine glycosylase activity"/>
    <property type="evidence" value="ECO:0007669"/>
    <property type="project" value="UniProtKB-EC"/>
</dbReference>
<dbReference type="EC" id="3.2.2.20" evidence="2"/>
<evidence type="ECO:0000313" key="2">
    <source>
        <dbReference type="EMBL" id="EFM81852.1"/>
    </source>
</evidence>
<dbReference type="EMBL" id="AEBR01000092">
    <property type="protein sequence ID" value="EFM81852.1"/>
    <property type="molecule type" value="Genomic_DNA"/>
</dbReference>
<name>A0A125W358_ENTFL</name>
<dbReference type="SUPFAM" id="SSF48150">
    <property type="entry name" value="DNA-glycosylase"/>
    <property type="match status" value="1"/>
</dbReference>
<keyword evidence="2" id="KW-0378">Hydrolase</keyword>